<evidence type="ECO:0000256" key="3">
    <source>
        <dbReference type="ARBA" id="ARBA00023014"/>
    </source>
</evidence>
<keyword evidence="6" id="KW-1185">Reference proteome</keyword>
<dbReference type="SFLD" id="SFLDS00029">
    <property type="entry name" value="Radical_SAM"/>
    <property type="match status" value="1"/>
</dbReference>
<evidence type="ECO:0000313" key="5">
    <source>
        <dbReference type="EMBL" id="MBC5727612.1"/>
    </source>
</evidence>
<dbReference type="InterPro" id="IPR058240">
    <property type="entry name" value="rSAM_sf"/>
</dbReference>
<feature type="domain" description="Radical SAM core" evidence="4">
    <location>
        <begin position="16"/>
        <end position="181"/>
    </location>
</feature>
<keyword evidence="2" id="KW-0408">Iron</keyword>
<dbReference type="PANTHER" id="PTHR43432">
    <property type="entry name" value="SLR0285 PROTEIN"/>
    <property type="match status" value="1"/>
</dbReference>
<keyword evidence="1" id="KW-0479">Metal-binding</keyword>
<dbReference type="InterPro" id="IPR007197">
    <property type="entry name" value="rSAM"/>
</dbReference>
<comment type="caution">
    <text evidence="5">The sequence shown here is derived from an EMBL/GenBank/DDBJ whole genome shotgun (WGS) entry which is preliminary data.</text>
</comment>
<evidence type="ECO:0000256" key="1">
    <source>
        <dbReference type="ARBA" id="ARBA00022723"/>
    </source>
</evidence>
<gene>
    <name evidence="5" type="ORF">H8R91_03500</name>
</gene>
<dbReference type="CDD" id="cd01335">
    <property type="entry name" value="Radical_SAM"/>
    <property type="match status" value="1"/>
</dbReference>
<dbReference type="Pfam" id="PF04055">
    <property type="entry name" value="Radical_SAM"/>
    <property type="match status" value="1"/>
</dbReference>
<name>A0ABR7HJE6_9FIRM</name>
<dbReference type="EMBL" id="JACOPS010000001">
    <property type="protein sequence ID" value="MBC5727612.1"/>
    <property type="molecule type" value="Genomic_DNA"/>
</dbReference>
<dbReference type="PANTHER" id="PTHR43432:SF3">
    <property type="entry name" value="SLR0285 PROTEIN"/>
    <property type="match status" value="1"/>
</dbReference>
<dbReference type="RefSeq" id="WP_186934877.1">
    <property type="nucleotide sequence ID" value="NZ_JACOPS010000001.1"/>
</dbReference>
<evidence type="ECO:0000313" key="6">
    <source>
        <dbReference type="Proteomes" id="UP000636755"/>
    </source>
</evidence>
<evidence type="ECO:0000256" key="2">
    <source>
        <dbReference type="ARBA" id="ARBA00023004"/>
    </source>
</evidence>
<protein>
    <submittedName>
        <fullName evidence="5">Radical SAM protein</fullName>
    </submittedName>
</protein>
<keyword evidence="3" id="KW-0411">Iron-sulfur</keyword>
<sequence length="294" mass="34042">MHKVKAKGILSASNGINIYRGCLHGCIYCDSRSDCYQMKHKFEDIEVKENAPELLEKTLSSKRKPCMIGTGAMSDPYIPLEKDLRIMRKCLEIIEKYSFGVTVHTKSSSVMRDIDILEKINRKSKSVLQMTLTTADEKLCKILEPNVSTTEERVNTLKEFQKAKIPTVVWLSPFLPFINDTKENIDALLDYCVKSGVKGIICFNIGVTLRNGDREYFYSQLDRFFPGMKERYMRTYGNSYEVLSPNSDYLMKRIENVCQNEGIMFGIDRVFSYLHKYENKYENQNIQLSLFDNL</sequence>
<dbReference type="Proteomes" id="UP000636755">
    <property type="component" value="Unassembled WGS sequence"/>
</dbReference>
<proteinExistence type="predicted"/>
<organism evidence="5 6">
    <name type="scientific">Ruminococcus intestinalis</name>
    <dbReference type="NCBI Taxonomy" id="2763066"/>
    <lineage>
        <taxon>Bacteria</taxon>
        <taxon>Bacillati</taxon>
        <taxon>Bacillota</taxon>
        <taxon>Clostridia</taxon>
        <taxon>Eubacteriales</taxon>
        <taxon>Oscillospiraceae</taxon>
        <taxon>Ruminococcus</taxon>
    </lineage>
</organism>
<dbReference type="SFLD" id="SFLDG01084">
    <property type="entry name" value="Uncharacterised_Radical_SAM_Su"/>
    <property type="match status" value="1"/>
</dbReference>
<dbReference type="SUPFAM" id="SSF102114">
    <property type="entry name" value="Radical SAM enzymes"/>
    <property type="match status" value="1"/>
</dbReference>
<evidence type="ECO:0000259" key="4">
    <source>
        <dbReference type="Pfam" id="PF04055"/>
    </source>
</evidence>
<dbReference type="Gene3D" id="3.80.30.30">
    <property type="match status" value="1"/>
</dbReference>
<accession>A0ABR7HJE6</accession>
<dbReference type="InterPro" id="IPR040086">
    <property type="entry name" value="MJ0683-like"/>
</dbReference>
<reference evidence="5 6" key="1">
    <citation type="submission" date="2020-08" db="EMBL/GenBank/DDBJ databases">
        <title>Genome public.</title>
        <authorList>
            <person name="Liu C."/>
            <person name="Sun Q."/>
        </authorList>
    </citation>
    <scope>NUCLEOTIDE SEQUENCE [LARGE SCALE GENOMIC DNA]</scope>
    <source>
        <strain evidence="5 6">NSJ-71</strain>
    </source>
</reference>